<feature type="active site" evidence="4">
    <location>
        <position position="16"/>
    </location>
</feature>
<dbReference type="InterPro" id="IPR011247">
    <property type="entry name" value="Chemotax_prot-Glu_Me-esterase"/>
</dbReference>
<dbReference type="PROSITE" id="PS50122">
    <property type="entry name" value="CHEB"/>
    <property type="match status" value="1"/>
</dbReference>
<dbReference type="OrthoDB" id="9791760at2"/>
<comment type="catalytic activity">
    <reaction evidence="3">
        <text>[protein]-L-glutamate 5-O-methyl ester + H2O = L-glutamyl-[protein] + methanol + H(+)</text>
        <dbReference type="Rhea" id="RHEA:23236"/>
        <dbReference type="Rhea" id="RHEA-COMP:10208"/>
        <dbReference type="Rhea" id="RHEA-COMP:10311"/>
        <dbReference type="ChEBI" id="CHEBI:15377"/>
        <dbReference type="ChEBI" id="CHEBI:15378"/>
        <dbReference type="ChEBI" id="CHEBI:17790"/>
        <dbReference type="ChEBI" id="CHEBI:29973"/>
        <dbReference type="ChEBI" id="CHEBI:82795"/>
        <dbReference type="EC" id="3.1.1.61"/>
    </reaction>
</comment>
<evidence type="ECO:0000259" key="5">
    <source>
        <dbReference type="PROSITE" id="PS50122"/>
    </source>
</evidence>
<gene>
    <name evidence="6" type="ORF">A5630_10065</name>
</gene>
<dbReference type="EMBL" id="LZLC01000274">
    <property type="protein sequence ID" value="OBJ35037.1"/>
    <property type="molecule type" value="Genomic_DNA"/>
</dbReference>
<dbReference type="GO" id="GO:0005737">
    <property type="term" value="C:cytoplasm"/>
    <property type="evidence" value="ECO:0007669"/>
    <property type="project" value="InterPro"/>
</dbReference>
<dbReference type="Proteomes" id="UP000093898">
    <property type="component" value="Unassembled WGS sequence"/>
</dbReference>
<evidence type="ECO:0000256" key="1">
    <source>
        <dbReference type="ARBA" id="ARBA00022801"/>
    </source>
</evidence>
<dbReference type="PANTHER" id="PTHR42872">
    <property type="entry name" value="PROTEIN-GLUTAMATE METHYLESTERASE/PROTEIN-GLUTAMINE GLUTAMINASE"/>
    <property type="match status" value="1"/>
</dbReference>
<dbReference type="InterPro" id="IPR000673">
    <property type="entry name" value="Sig_transdc_resp-reg_Me-estase"/>
</dbReference>
<name>A0A1A3GG64_MYCMU</name>
<evidence type="ECO:0000256" key="4">
    <source>
        <dbReference type="PROSITE-ProRule" id="PRU00050"/>
    </source>
</evidence>
<dbReference type="GO" id="GO:0006935">
    <property type="term" value="P:chemotaxis"/>
    <property type="evidence" value="ECO:0007669"/>
    <property type="project" value="UniProtKB-UniRule"/>
</dbReference>
<dbReference type="InterPro" id="IPR035909">
    <property type="entry name" value="CheB_C"/>
</dbReference>
<keyword evidence="1 4" id="KW-0378">Hydrolase</keyword>
<dbReference type="Pfam" id="PF01339">
    <property type="entry name" value="CheB_methylest"/>
    <property type="match status" value="1"/>
</dbReference>
<dbReference type="CDD" id="cd16433">
    <property type="entry name" value="CheB"/>
    <property type="match status" value="1"/>
</dbReference>
<dbReference type="EC" id="3.1.1.61" evidence="2"/>
<dbReference type="RefSeq" id="WP_064986727.1">
    <property type="nucleotide sequence ID" value="NZ_LZLC01000274.1"/>
</dbReference>
<organism evidence="6 7">
    <name type="scientific">Mycolicibacterium mucogenicum</name>
    <name type="common">Mycobacterium mucogenicum</name>
    <dbReference type="NCBI Taxonomy" id="56689"/>
    <lineage>
        <taxon>Bacteria</taxon>
        <taxon>Bacillati</taxon>
        <taxon>Actinomycetota</taxon>
        <taxon>Actinomycetes</taxon>
        <taxon>Mycobacteriales</taxon>
        <taxon>Mycobacteriaceae</taxon>
        <taxon>Mycolicibacterium</taxon>
    </lineage>
</organism>
<accession>A0A1A3GG64</accession>
<feature type="active site" evidence="4">
    <location>
        <position position="43"/>
    </location>
</feature>
<dbReference type="GO" id="GO:0008984">
    <property type="term" value="F:protein-glutamate methylesterase activity"/>
    <property type="evidence" value="ECO:0007669"/>
    <property type="project" value="UniProtKB-EC"/>
</dbReference>
<sequence length="329" mass="34210">MADRNGLRGVVAVGASAGGVEALSHMAAELPADLPLAVLVVLHMPVGVPSVLARILDRAGPLDAVAATNGAELRPGTVYTCVPDRHLLIDDHRVLLTRGPTENGHRPAINALFRSAAITFGPRAIGVLLSGVLDDGVLGLKAIQSRGGSTIAQSPRDAMFSALPSAALSSGVVDHEARASAIGVLLKELSEEVNEEPLMDPHASLLLENRIAMAEPFATDFDAGALGPPSGYTCPDCNGSLSTISDGNYRCHVGHAWSGEALIQARGDEVDGALCVAVRSLQEKAQLARRMASSVSSGMLQQRFSNQADEAEHALRVLTERLTMAGAGD</sequence>
<evidence type="ECO:0000313" key="7">
    <source>
        <dbReference type="Proteomes" id="UP000093898"/>
    </source>
</evidence>
<dbReference type="PANTHER" id="PTHR42872:SF6">
    <property type="entry name" value="PROTEIN-GLUTAMATE METHYLESTERASE_PROTEIN-GLUTAMINE GLUTAMINASE"/>
    <property type="match status" value="1"/>
</dbReference>
<proteinExistence type="predicted"/>
<protein>
    <recommendedName>
        <fullName evidence="2">protein-glutamate methylesterase</fullName>
        <ecNumber evidence="2">3.1.1.61</ecNumber>
    </recommendedName>
</protein>
<dbReference type="Gene3D" id="3.40.50.180">
    <property type="entry name" value="Methylesterase CheB, C-terminal domain"/>
    <property type="match status" value="1"/>
</dbReference>
<keyword evidence="4" id="KW-0145">Chemotaxis</keyword>
<feature type="active site" evidence="4">
    <location>
        <position position="135"/>
    </location>
</feature>
<evidence type="ECO:0000256" key="3">
    <source>
        <dbReference type="ARBA" id="ARBA00048267"/>
    </source>
</evidence>
<dbReference type="SUPFAM" id="SSF52738">
    <property type="entry name" value="Methylesterase CheB, C-terminal domain"/>
    <property type="match status" value="1"/>
</dbReference>
<feature type="domain" description="CheB-type methylesterase" evidence="5">
    <location>
        <begin position="8"/>
        <end position="183"/>
    </location>
</feature>
<evidence type="ECO:0000313" key="6">
    <source>
        <dbReference type="EMBL" id="OBJ35037.1"/>
    </source>
</evidence>
<reference evidence="6 7" key="1">
    <citation type="submission" date="2016-06" db="EMBL/GenBank/DDBJ databases">
        <authorList>
            <person name="Kjaerup R.B."/>
            <person name="Dalgaard T.S."/>
            <person name="Juul-Madsen H.R."/>
        </authorList>
    </citation>
    <scope>NUCLEOTIDE SEQUENCE [LARGE SCALE GENOMIC DNA]</scope>
    <source>
        <strain evidence="6 7">1127319.6</strain>
    </source>
</reference>
<evidence type="ECO:0000256" key="2">
    <source>
        <dbReference type="ARBA" id="ARBA00039140"/>
    </source>
</evidence>
<dbReference type="GO" id="GO:0000156">
    <property type="term" value="F:phosphorelay response regulator activity"/>
    <property type="evidence" value="ECO:0007669"/>
    <property type="project" value="InterPro"/>
</dbReference>
<dbReference type="PIRSF" id="PIRSF036461">
    <property type="entry name" value="Chmtx_methlestr"/>
    <property type="match status" value="1"/>
</dbReference>
<dbReference type="AlphaFoldDB" id="A0A1A3GG64"/>
<comment type="caution">
    <text evidence="6">The sequence shown here is derived from an EMBL/GenBank/DDBJ whole genome shotgun (WGS) entry which is preliminary data.</text>
</comment>